<accession>A0A0J9UTG2</accession>
<protein>
    <submittedName>
        <fullName evidence="1">Uncharacterized protein</fullName>
    </submittedName>
</protein>
<reference evidence="1 2" key="1">
    <citation type="submission" date="2011-08" db="EMBL/GenBank/DDBJ databases">
        <title>The Genome Sequence of Plasmodium vivax India VII.</title>
        <authorList>
            <consortium name="The Broad Institute Genome Sequencing Platform"/>
            <consortium name="The Broad Institute Genome Sequencing Center for Infectious Disease"/>
            <person name="Neafsey D."/>
            <person name="Carlton J."/>
            <person name="Barnwell J."/>
            <person name="Collins W."/>
            <person name="Escalante A."/>
            <person name="Mullikin J."/>
            <person name="Saul A."/>
            <person name="Guigo R."/>
            <person name="Camara F."/>
            <person name="Young S.K."/>
            <person name="Zeng Q."/>
            <person name="Gargeya S."/>
            <person name="Fitzgerald M."/>
            <person name="Haas B."/>
            <person name="Abouelleil A."/>
            <person name="Alvarado L."/>
            <person name="Arachchi H.M."/>
            <person name="Berlin A."/>
            <person name="Brown A."/>
            <person name="Chapman S.B."/>
            <person name="Chen Z."/>
            <person name="Dunbar C."/>
            <person name="Freedman E."/>
            <person name="Gearin G."/>
            <person name="Gellesch M."/>
            <person name="Goldberg J."/>
            <person name="Griggs A."/>
            <person name="Gujja S."/>
            <person name="Heiman D."/>
            <person name="Howarth C."/>
            <person name="Larson L."/>
            <person name="Lui A."/>
            <person name="MacDonald P.J.P."/>
            <person name="Montmayeur A."/>
            <person name="Murphy C."/>
            <person name="Neiman D."/>
            <person name="Pearson M."/>
            <person name="Priest M."/>
            <person name="Roberts A."/>
            <person name="Saif S."/>
            <person name="Shea T."/>
            <person name="Shenoy N."/>
            <person name="Sisk P."/>
            <person name="Stolte C."/>
            <person name="Sykes S."/>
            <person name="Wortman J."/>
            <person name="Nusbaum C."/>
            <person name="Birren B."/>
        </authorList>
    </citation>
    <scope>NUCLEOTIDE SEQUENCE [LARGE SCALE GENOMIC DNA]</scope>
    <source>
        <strain evidence="1 2">India VII</strain>
    </source>
</reference>
<proteinExistence type="predicted"/>
<gene>
    <name evidence="1" type="ORF">PVIIG_05712</name>
</gene>
<dbReference type="AlphaFoldDB" id="A0A0J9UTG2"/>
<name>A0A0J9UTG2_PLAVI</name>
<sequence length="60" mass="7108">MRNFNGGDIRLYDYTSEPFNPYPGEEHYIGYHPAYDIIISIFSINPFIRNFILAMNNVIY</sequence>
<dbReference type="Proteomes" id="UP000053562">
    <property type="component" value="Unassembled WGS sequence"/>
</dbReference>
<organism evidence="1 2">
    <name type="scientific">Plasmodium vivax India VII</name>
    <dbReference type="NCBI Taxonomy" id="1077284"/>
    <lineage>
        <taxon>Eukaryota</taxon>
        <taxon>Sar</taxon>
        <taxon>Alveolata</taxon>
        <taxon>Apicomplexa</taxon>
        <taxon>Aconoidasida</taxon>
        <taxon>Haemosporida</taxon>
        <taxon>Plasmodiidae</taxon>
        <taxon>Plasmodium</taxon>
        <taxon>Plasmodium (Plasmodium)</taxon>
    </lineage>
</organism>
<evidence type="ECO:0000313" key="2">
    <source>
        <dbReference type="Proteomes" id="UP000053562"/>
    </source>
</evidence>
<dbReference type="EMBL" id="KQ234643">
    <property type="protein sequence ID" value="KMZ76713.1"/>
    <property type="molecule type" value="Genomic_DNA"/>
</dbReference>
<evidence type="ECO:0000313" key="1">
    <source>
        <dbReference type="EMBL" id="KMZ76713.1"/>
    </source>
</evidence>